<dbReference type="GO" id="GO:0003735">
    <property type="term" value="F:structural constituent of ribosome"/>
    <property type="evidence" value="ECO:0007669"/>
    <property type="project" value="InterPro"/>
</dbReference>
<comment type="subcellular location">
    <subcellularLocation>
        <location evidence="1">Mitochondrion</location>
    </subcellularLocation>
</comment>
<evidence type="ECO:0000256" key="2">
    <source>
        <dbReference type="ARBA" id="ARBA00008046"/>
    </source>
</evidence>
<name>A0A834XWM3_APHGI</name>
<evidence type="ECO:0000256" key="4">
    <source>
        <dbReference type="ARBA" id="ARBA00023128"/>
    </source>
</evidence>
<organism evidence="9 10">
    <name type="scientific">Aphidius gifuensis</name>
    <name type="common">Parasitoid wasp</name>
    <dbReference type="NCBI Taxonomy" id="684658"/>
    <lineage>
        <taxon>Eukaryota</taxon>
        <taxon>Metazoa</taxon>
        <taxon>Ecdysozoa</taxon>
        <taxon>Arthropoda</taxon>
        <taxon>Hexapoda</taxon>
        <taxon>Insecta</taxon>
        <taxon>Pterygota</taxon>
        <taxon>Neoptera</taxon>
        <taxon>Endopterygota</taxon>
        <taxon>Hymenoptera</taxon>
        <taxon>Apocrita</taxon>
        <taxon>Ichneumonoidea</taxon>
        <taxon>Braconidae</taxon>
        <taxon>Aphidiinae</taxon>
        <taxon>Aphidius</taxon>
    </lineage>
</organism>
<dbReference type="GO" id="GO:1990904">
    <property type="term" value="C:ribonucleoprotein complex"/>
    <property type="evidence" value="ECO:0007669"/>
    <property type="project" value="UniProtKB-KW"/>
</dbReference>
<dbReference type="SUPFAM" id="SSF52833">
    <property type="entry name" value="Thioredoxin-like"/>
    <property type="match status" value="1"/>
</dbReference>
<evidence type="ECO:0000259" key="8">
    <source>
        <dbReference type="SMART" id="SM00916"/>
    </source>
</evidence>
<evidence type="ECO:0000256" key="3">
    <source>
        <dbReference type="ARBA" id="ARBA00022980"/>
    </source>
</evidence>
<evidence type="ECO:0000256" key="5">
    <source>
        <dbReference type="ARBA" id="ARBA00023274"/>
    </source>
</evidence>
<keyword evidence="4" id="KW-0496">Mitochondrion</keyword>
<evidence type="ECO:0000256" key="7">
    <source>
        <dbReference type="ARBA" id="ARBA00035369"/>
    </source>
</evidence>
<evidence type="ECO:0000313" key="10">
    <source>
        <dbReference type="Proteomes" id="UP000639338"/>
    </source>
</evidence>
<dbReference type="SMART" id="SM00916">
    <property type="entry name" value="L51_S25_CI-B8"/>
    <property type="match status" value="1"/>
</dbReference>
<dbReference type="AlphaFoldDB" id="A0A834XWM3"/>
<dbReference type="PANTHER" id="PTHR13274">
    <property type="entry name" value="MITOCHONDRIAL RIBOSOMAL PROTEIN S25"/>
    <property type="match status" value="1"/>
</dbReference>
<feature type="domain" description="Ribosomal protein/NADH dehydrogenase" evidence="8">
    <location>
        <begin position="37"/>
        <end position="110"/>
    </location>
</feature>
<dbReference type="InterPro" id="IPR036249">
    <property type="entry name" value="Thioredoxin-like_sf"/>
</dbReference>
<dbReference type="Proteomes" id="UP000639338">
    <property type="component" value="Unassembled WGS sequence"/>
</dbReference>
<dbReference type="InterPro" id="IPR040049">
    <property type="entry name" value="Ribosomal_mS25/mL61"/>
</dbReference>
<dbReference type="InterPro" id="IPR007741">
    <property type="entry name" value="Ribosomal_mL43/mS25/NADH_DH"/>
</dbReference>
<gene>
    <name evidence="9" type="ORF">HCN44_011405</name>
</gene>
<keyword evidence="5" id="KW-0687">Ribonucleoprotein</keyword>
<dbReference type="GO" id="GO:0005739">
    <property type="term" value="C:mitochondrion"/>
    <property type="evidence" value="ECO:0007669"/>
    <property type="project" value="UniProtKB-SubCell"/>
</dbReference>
<keyword evidence="3" id="KW-0689">Ribosomal protein</keyword>
<dbReference type="GO" id="GO:0005840">
    <property type="term" value="C:ribosome"/>
    <property type="evidence" value="ECO:0007669"/>
    <property type="project" value="UniProtKB-KW"/>
</dbReference>
<protein>
    <recommendedName>
        <fullName evidence="6">Small ribosomal subunit protein mS25</fullName>
    </recommendedName>
    <alternativeName>
        <fullName evidence="7">28S ribosomal protein S25, mitochondrial</fullName>
    </alternativeName>
</protein>
<evidence type="ECO:0000256" key="1">
    <source>
        <dbReference type="ARBA" id="ARBA00004173"/>
    </source>
</evidence>
<dbReference type="EMBL" id="JACMRX010000003">
    <property type="protein sequence ID" value="KAF7994136.1"/>
    <property type="molecule type" value="Genomic_DNA"/>
</dbReference>
<keyword evidence="10" id="KW-1185">Reference proteome</keyword>
<comment type="caution">
    <text evidence="9">The sequence shown here is derived from an EMBL/GenBank/DDBJ whole genome shotgun (WGS) entry which is preliminary data.</text>
</comment>
<comment type="similarity">
    <text evidence="2">Belongs to the mitochondrion-specific ribosomal protein mS25 family.</text>
</comment>
<dbReference type="Gene3D" id="3.40.30.10">
    <property type="entry name" value="Glutaredoxin"/>
    <property type="match status" value="1"/>
</dbReference>
<evidence type="ECO:0000256" key="6">
    <source>
        <dbReference type="ARBA" id="ARBA00035139"/>
    </source>
</evidence>
<dbReference type="PANTHER" id="PTHR13274:SF2">
    <property type="entry name" value="SMALL RIBOSOMAL SUBUNIT PROTEIN MS25"/>
    <property type="match status" value="1"/>
</dbReference>
<sequence>MPFMIGKSPVRRTLQYLNAGRLVLKDSIEIFSLNYNTSGDHHEGARQFVFWNIPQVQYKNPKVQVVLHKNLTPTPFIKCYYKSGKKMLIDVDNKTNDEIINHLIDVIGKSKETLRKEAEAAVKKENPANIGNGCSKHCICEVPGQLPCPSIVPLPLHMRGKHFLNPDSEHYNKESKRMTK</sequence>
<accession>A0A834XWM3</accession>
<proteinExistence type="inferred from homology"/>
<dbReference type="OrthoDB" id="5919182at2759"/>
<evidence type="ECO:0000313" key="9">
    <source>
        <dbReference type="EMBL" id="KAF7994136.1"/>
    </source>
</evidence>
<reference evidence="9 10" key="1">
    <citation type="submission" date="2020-08" db="EMBL/GenBank/DDBJ databases">
        <title>Aphidius gifuensis genome sequencing and assembly.</title>
        <authorList>
            <person name="Du Z."/>
        </authorList>
    </citation>
    <scope>NUCLEOTIDE SEQUENCE [LARGE SCALE GENOMIC DNA]</scope>
    <source>
        <strain evidence="9">YNYX2018</strain>
        <tissue evidence="9">Adults</tissue>
    </source>
</reference>
<dbReference type="Pfam" id="PF05047">
    <property type="entry name" value="L51_S25_CI-B8"/>
    <property type="match status" value="1"/>
</dbReference>